<dbReference type="Proteomes" id="UP000541444">
    <property type="component" value="Unassembled WGS sequence"/>
</dbReference>
<feature type="non-terminal residue" evidence="1">
    <location>
        <position position="1"/>
    </location>
</feature>
<dbReference type="EMBL" id="JACGCM010001659">
    <property type="protein sequence ID" value="KAF6151873.1"/>
    <property type="molecule type" value="Genomic_DNA"/>
</dbReference>
<evidence type="ECO:0000313" key="1">
    <source>
        <dbReference type="EMBL" id="KAF6151873.1"/>
    </source>
</evidence>
<dbReference type="AlphaFoldDB" id="A0A7J7MAF4"/>
<protein>
    <submittedName>
        <fullName evidence="1">Uncharacterized protein</fullName>
    </submittedName>
</protein>
<organism evidence="1 2">
    <name type="scientific">Kingdonia uniflora</name>
    <dbReference type="NCBI Taxonomy" id="39325"/>
    <lineage>
        <taxon>Eukaryota</taxon>
        <taxon>Viridiplantae</taxon>
        <taxon>Streptophyta</taxon>
        <taxon>Embryophyta</taxon>
        <taxon>Tracheophyta</taxon>
        <taxon>Spermatophyta</taxon>
        <taxon>Magnoliopsida</taxon>
        <taxon>Ranunculales</taxon>
        <taxon>Circaeasteraceae</taxon>
        <taxon>Kingdonia</taxon>
    </lineage>
</organism>
<sequence>WKSFERASKSFERTFLYSLEFWPRSQSHSNELGSNFFVITGILALESISFEQAWMSFERDVKFLGLETNYRKVVRTSF</sequence>
<gene>
    <name evidence="1" type="ORF">GIB67_010447</name>
</gene>
<accession>A0A7J7MAF4</accession>
<name>A0A7J7MAF4_9MAGN</name>
<reference evidence="1 2" key="1">
    <citation type="journal article" date="2020" name="IScience">
        <title>Genome Sequencing of the Endangered Kingdonia uniflora (Circaeasteraceae, Ranunculales) Reveals Potential Mechanisms of Evolutionary Specialization.</title>
        <authorList>
            <person name="Sun Y."/>
            <person name="Deng T."/>
            <person name="Zhang A."/>
            <person name="Moore M.J."/>
            <person name="Landis J.B."/>
            <person name="Lin N."/>
            <person name="Zhang H."/>
            <person name="Zhang X."/>
            <person name="Huang J."/>
            <person name="Zhang X."/>
            <person name="Sun H."/>
            <person name="Wang H."/>
        </authorList>
    </citation>
    <scope>NUCLEOTIDE SEQUENCE [LARGE SCALE GENOMIC DNA]</scope>
    <source>
        <strain evidence="1">TB1705</strain>
        <tissue evidence="1">Leaf</tissue>
    </source>
</reference>
<feature type="non-terminal residue" evidence="1">
    <location>
        <position position="78"/>
    </location>
</feature>
<keyword evidence="2" id="KW-1185">Reference proteome</keyword>
<evidence type="ECO:0000313" key="2">
    <source>
        <dbReference type="Proteomes" id="UP000541444"/>
    </source>
</evidence>
<comment type="caution">
    <text evidence="1">The sequence shown here is derived from an EMBL/GenBank/DDBJ whole genome shotgun (WGS) entry which is preliminary data.</text>
</comment>
<proteinExistence type="predicted"/>